<comment type="caution">
    <text evidence="11">The sequence shown here is derived from an EMBL/GenBank/DDBJ whole genome shotgun (WGS) entry which is preliminary data.</text>
</comment>
<dbReference type="PANTHER" id="PTHR48022">
    <property type="entry name" value="PLASTIDIC GLUCOSE TRANSPORTER 4"/>
    <property type="match status" value="1"/>
</dbReference>
<accession>A0AA39YF62</accession>
<reference evidence="11" key="1">
    <citation type="submission" date="2023-06" db="EMBL/GenBank/DDBJ databases">
        <title>Genome-scale phylogeny and comparative genomics of the fungal order Sordariales.</title>
        <authorList>
            <consortium name="Lawrence Berkeley National Laboratory"/>
            <person name="Hensen N."/>
            <person name="Bonometti L."/>
            <person name="Westerberg I."/>
            <person name="Brannstrom I.O."/>
            <person name="Guillou S."/>
            <person name="Cros-Aarteil S."/>
            <person name="Calhoun S."/>
            <person name="Haridas S."/>
            <person name="Kuo A."/>
            <person name="Mondo S."/>
            <person name="Pangilinan J."/>
            <person name="Riley R."/>
            <person name="Labutti K."/>
            <person name="Andreopoulos B."/>
            <person name="Lipzen A."/>
            <person name="Chen C."/>
            <person name="Yanf M."/>
            <person name="Daum C."/>
            <person name="Ng V."/>
            <person name="Clum A."/>
            <person name="Steindorff A."/>
            <person name="Ohm R."/>
            <person name="Martin F."/>
            <person name="Silar P."/>
            <person name="Natvig D."/>
            <person name="Lalanne C."/>
            <person name="Gautier V."/>
            <person name="Ament-Velasquez S.L."/>
            <person name="Kruys A."/>
            <person name="Hutchinson M.I."/>
            <person name="Powell A.J."/>
            <person name="Barry K."/>
            <person name="Miller A.N."/>
            <person name="Grigoriev I.V."/>
            <person name="Debuchy R."/>
            <person name="Gladieux P."/>
            <person name="Thoren M.H."/>
            <person name="Johannesson H."/>
        </authorList>
    </citation>
    <scope>NUCLEOTIDE SEQUENCE</scope>
    <source>
        <strain evidence="11">SMH2532-1</strain>
    </source>
</reference>
<dbReference type="InterPro" id="IPR003663">
    <property type="entry name" value="Sugar/inositol_transpt"/>
</dbReference>
<dbReference type="AlphaFoldDB" id="A0AA39YF62"/>
<keyword evidence="4 9" id="KW-0812">Transmembrane</keyword>
<feature type="transmembrane region" description="Helical" evidence="9">
    <location>
        <begin position="324"/>
        <end position="346"/>
    </location>
</feature>
<evidence type="ECO:0000256" key="5">
    <source>
        <dbReference type="ARBA" id="ARBA00022989"/>
    </source>
</evidence>
<evidence type="ECO:0000256" key="8">
    <source>
        <dbReference type="SAM" id="MobiDB-lite"/>
    </source>
</evidence>
<feature type="region of interest" description="Disordered" evidence="8">
    <location>
        <begin position="1"/>
        <end position="29"/>
    </location>
</feature>
<evidence type="ECO:0000256" key="2">
    <source>
        <dbReference type="ARBA" id="ARBA00010992"/>
    </source>
</evidence>
<dbReference type="PANTHER" id="PTHR48022:SF76">
    <property type="entry name" value="MALTOSE PERMEASE, PUTATIVE (AFU_ORTHOLOGUE AFUA_8G07240)-RELATED"/>
    <property type="match status" value="1"/>
</dbReference>
<dbReference type="SUPFAM" id="SSF103473">
    <property type="entry name" value="MFS general substrate transporter"/>
    <property type="match status" value="1"/>
</dbReference>
<feature type="compositionally biased region" description="Basic and acidic residues" evidence="8">
    <location>
        <begin position="543"/>
        <end position="559"/>
    </location>
</feature>
<dbReference type="PROSITE" id="PS50850">
    <property type="entry name" value="MFS"/>
    <property type="match status" value="1"/>
</dbReference>
<feature type="transmembrane region" description="Helical" evidence="9">
    <location>
        <begin position="452"/>
        <end position="470"/>
    </location>
</feature>
<dbReference type="PROSITE" id="PS00217">
    <property type="entry name" value="SUGAR_TRANSPORT_2"/>
    <property type="match status" value="1"/>
</dbReference>
<protein>
    <submittedName>
        <fullName evidence="11">General substrate transporter</fullName>
    </submittedName>
</protein>
<organism evidence="11 12">
    <name type="scientific">Cercophora newfieldiana</name>
    <dbReference type="NCBI Taxonomy" id="92897"/>
    <lineage>
        <taxon>Eukaryota</taxon>
        <taxon>Fungi</taxon>
        <taxon>Dikarya</taxon>
        <taxon>Ascomycota</taxon>
        <taxon>Pezizomycotina</taxon>
        <taxon>Sordariomycetes</taxon>
        <taxon>Sordariomycetidae</taxon>
        <taxon>Sordariales</taxon>
        <taxon>Lasiosphaeriaceae</taxon>
        <taxon>Cercophora</taxon>
    </lineage>
</organism>
<dbReference type="Gene3D" id="1.20.1250.20">
    <property type="entry name" value="MFS general substrate transporter like domains"/>
    <property type="match status" value="1"/>
</dbReference>
<gene>
    <name evidence="11" type="ORF">B0T16DRAFT_428445</name>
</gene>
<dbReference type="InterPro" id="IPR036259">
    <property type="entry name" value="MFS_trans_sf"/>
</dbReference>
<comment type="subcellular location">
    <subcellularLocation>
        <location evidence="1">Membrane</location>
        <topology evidence="1">Multi-pass membrane protein</topology>
    </subcellularLocation>
</comment>
<proteinExistence type="inferred from homology"/>
<feature type="transmembrane region" description="Helical" evidence="9">
    <location>
        <begin position="168"/>
        <end position="189"/>
    </location>
</feature>
<dbReference type="GO" id="GO:0005351">
    <property type="term" value="F:carbohydrate:proton symporter activity"/>
    <property type="evidence" value="ECO:0007669"/>
    <property type="project" value="TreeGrafter"/>
</dbReference>
<evidence type="ECO:0000256" key="7">
    <source>
        <dbReference type="RuleBase" id="RU003346"/>
    </source>
</evidence>
<feature type="transmembrane region" description="Helical" evidence="9">
    <location>
        <begin position="358"/>
        <end position="377"/>
    </location>
</feature>
<feature type="compositionally biased region" description="Polar residues" evidence="8">
    <location>
        <begin position="1"/>
        <end position="12"/>
    </location>
</feature>
<sequence>MAPTVGDSNESGLAQGKDGHLGATQHNEDTHVSTAELALEARRGADAEHHMSLLEAIMMYKKAVGWSVLLSSTLIMEGYDLALVGNLYASPMFNQKYGVLNPATGKYVISAAWQSGISNGARAGEIFGLIIAGWTADRYGYKMTTIGSLIFLIGCIFVLFFAPNIETLVAGCVLCGIPWGAFQSVTPAYASEVAPTRLRPYLTTFINMCWVIGQFASAGVNRATVNRTDEWAYRIPYAVQWVWPIPILAGLVFAPESPWWSIRHNDRRAAKRSLLRLTARNQPGFNVDETLAMMEHTNAMEKQLKEGVTYRDCFRGVDRRRSEVVIGIWLVQTLGGQNIMGYFTYFLTQAGMDPANSFSLSMGNSALGIVGTAASWFLMSRVGRRKIHFFGLCCQLVILFIVGCLSFSTTRASVWAIGGLLILFTFVYDLGVGPVTYSLVSELSSTRLKAKTIVLARAAYNASNIFVNVMTNYQLSSAAWNWGARTAFFWAGTCFLSCVWVYFRLPEPKDRTYAELDMLFEQKVSARKFAETKVDPYSDEASDEKRLSTATAEEKKAGE</sequence>
<dbReference type="Pfam" id="PF00083">
    <property type="entry name" value="Sugar_tr"/>
    <property type="match status" value="1"/>
</dbReference>
<evidence type="ECO:0000256" key="6">
    <source>
        <dbReference type="ARBA" id="ARBA00023136"/>
    </source>
</evidence>
<keyword evidence="3 7" id="KW-0813">Transport</keyword>
<keyword evidence="6 9" id="KW-0472">Membrane</keyword>
<evidence type="ECO:0000256" key="3">
    <source>
        <dbReference type="ARBA" id="ARBA00022448"/>
    </source>
</evidence>
<feature type="transmembrane region" description="Helical" evidence="9">
    <location>
        <begin position="143"/>
        <end position="162"/>
    </location>
</feature>
<dbReference type="NCBIfam" id="TIGR00879">
    <property type="entry name" value="SP"/>
    <property type="match status" value="1"/>
</dbReference>
<dbReference type="InterPro" id="IPR020846">
    <property type="entry name" value="MFS_dom"/>
</dbReference>
<feature type="transmembrane region" description="Helical" evidence="9">
    <location>
        <begin position="414"/>
        <end position="440"/>
    </location>
</feature>
<keyword evidence="12" id="KW-1185">Reference proteome</keyword>
<feature type="transmembrane region" description="Helical" evidence="9">
    <location>
        <begin position="241"/>
        <end position="262"/>
    </location>
</feature>
<dbReference type="InterPro" id="IPR005829">
    <property type="entry name" value="Sugar_transporter_CS"/>
</dbReference>
<dbReference type="FunFam" id="1.20.1250.20:FF:000149">
    <property type="entry name" value="MFS transporter, SP family, general alpha glucoside:H+ symporter"/>
    <property type="match status" value="1"/>
</dbReference>
<evidence type="ECO:0000256" key="1">
    <source>
        <dbReference type="ARBA" id="ARBA00004141"/>
    </source>
</evidence>
<evidence type="ECO:0000313" key="12">
    <source>
        <dbReference type="Proteomes" id="UP001174936"/>
    </source>
</evidence>
<feature type="transmembrane region" description="Helical" evidence="9">
    <location>
        <begin position="389"/>
        <end position="408"/>
    </location>
</feature>
<dbReference type="Proteomes" id="UP001174936">
    <property type="component" value="Unassembled WGS sequence"/>
</dbReference>
<dbReference type="EMBL" id="JAULSV010000003">
    <property type="protein sequence ID" value="KAK0649905.1"/>
    <property type="molecule type" value="Genomic_DNA"/>
</dbReference>
<name>A0AA39YF62_9PEZI</name>
<comment type="similarity">
    <text evidence="2 7">Belongs to the major facilitator superfamily. Sugar transporter (TC 2.A.1.1) family.</text>
</comment>
<feature type="transmembrane region" description="Helical" evidence="9">
    <location>
        <begin position="482"/>
        <end position="503"/>
    </location>
</feature>
<keyword evidence="5 9" id="KW-1133">Transmembrane helix</keyword>
<evidence type="ECO:0000313" key="11">
    <source>
        <dbReference type="EMBL" id="KAK0649905.1"/>
    </source>
</evidence>
<evidence type="ECO:0000256" key="4">
    <source>
        <dbReference type="ARBA" id="ARBA00022692"/>
    </source>
</evidence>
<dbReference type="GO" id="GO:0016020">
    <property type="term" value="C:membrane"/>
    <property type="evidence" value="ECO:0007669"/>
    <property type="project" value="UniProtKB-SubCell"/>
</dbReference>
<dbReference type="InterPro" id="IPR050360">
    <property type="entry name" value="MFS_Sugar_Transporters"/>
</dbReference>
<feature type="domain" description="Major facilitator superfamily (MFS) profile" evidence="10">
    <location>
        <begin position="66"/>
        <end position="509"/>
    </location>
</feature>
<feature type="region of interest" description="Disordered" evidence="8">
    <location>
        <begin position="534"/>
        <end position="559"/>
    </location>
</feature>
<dbReference type="InterPro" id="IPR005828">
    <property type="entry name" value="MFS_sugar_transport-like"/>
</dbReference>
<evidence type="ECO:0000256" key="9">
    <source>
        <dbReference type="SAM" id="Phobius"/>
    </source>
</evidence>
<evidence type="ECO:0000259" key="10">
    <source>
        <dbReference type="PROSITE" id="PS50850"/>
    </source>
</evidence>